<proteinExistence type="predicted"/>
<comment type="caution">
    <text evidence="1">The sequence shown here is derived from an EMBL/GenBank/DDBJ whole genome shotgun (WGS) entry which is preliminary data.</text>
</comment>
<dbReference type="AlphaFoldDB" id="A0A9D4SVI8"/>
<accession>A0A9D4SVI8</accession>
<gene>
    <name evidence="1" type="ORF">HPB52_002800</name>
</gene>
<evidence type="ECO:0000313" key="1">
    <source>
        <dbReference type="EMBL" id="KAH7955657.1"/>
    </source>
</evidence>
<evidence type="ECO:0008006" key="3">
    <source>
        <dbReference type="Google" id="ProtNLM"/>
    </source>
</evidence>
<dbReference type="Proteomes" id="UP000821837">
    <property type="component" value="Unassembled WGS sequence"/>
</dbReference>
<reference evidence="1" key="2">
    <citation type="submission" date="2021-09" db="EMBL/GenBank/DDBJ databases">
        <authorList>
            <person name="Jia N."/>
            <person name="Wang J."/>
            <person name="Shi W."/>
            <person name="Du L."/>
            <person name="Sun Y."/>
            <person name="Zhan W."/>
            <person name="Jiang J."/>
            <person name="Wang Q."/>
            <person name="Zhang B."/>
            <person name="Ji P."/>
            <person name="Sakyi L.B."/>
            <person name="Cui X."/>
            <person name="Yuan T."/>
            <person name="Jiang B."/>
            <person name="Yang W."/>
            <person name="Lam T.T.-Y."/>
            <person name="Chang Q."/>
            <person name="Ding S."/>
            <person name="Wang X."/>
            <person name="Zhu J."/>
            <person name="Ruan X."/>
            <person name="Zhao L."/>
            <person name="Wei J."/>
            <person name="Que T."/>
            <person name="Du C."/>
            <person name="Cheng J."/>
            <person name="Dai P."/>
            <person name="Han X."/>
            <person name="Huang E."/>
            <person name="Gao Y."/>
            <person name="Liu J."/>
            <person name="Shao H."/>
            <person name="Ye R."/>
            <person name="Li L."/>
            <person name="Wei W."/>
            <person name="Wang X."/>
            <person name="Wang C."/>
            <person name="Huo Q."/>
            <person name="Li W."/>
            <person name="Guo W."/>
            <person name="Chen H."/>
            <person name="Chen S."/>
            <person name="Zhou L."/>
            <person name="Zhou L."/>
            <person name="Ni X."/>
            <person name="Tian J."/>
            <person name="Zhou Y."/>
            <person name="Sheng Y."/>
            <person name="Liu T."/>
            <person name="Pan Y."/>
            <person name="Xia L."/>
            <person name="Li J."/>
            <person name="Zhao F."/>
            <person name="Cao W."/>
        </authorList>
    </citation>
    <scope>NUCLEOTIDE SEQUENCE</scope>
    <source>
        <strain evidence="1">Rsan-2018</strain>
        <tissue evidence="1">Larvae</tissue>
    </source>
</reference>
<protein>
    <recommendedName>
        <fullName evidence="3">Tick transposon</fullName>
    </recommendedName>
</protein>
<dbReference type="EMBL" id="JABSTV010001250">
    <property type="protein sequence ID" value="KAH7955657.1"/>
    <property type="molecule type" value="Genomic_DNA"/>
</dbReference>
<name>A0A9D4SVI8_RHISA</name>
<reference evidence="1" key="1">
    <citation type="journal article" date="2020" name="Cell">
        <title>Large-Scale Comparative Analyses of Tick Genomes Elucidate Their Genetic Diversity and Vector Capacities.</title>
        <authorList>
            <consortium name="Tick Genome and Microbiome Consortium (TIGMIC)"/>
            <person name="Jia N."/>
            <person name="Wang J."/>
            <person name="Shi W."/>
            <person name="Du L."/>
            <person name="Sun Y."/>
            <person name="Zhan W."/>
            <person name="Jiang J.F."/>
            <person name="Wang Q."/>
            <person name="Zhang B."/>
            <person name="Ji P."/>
            <person name="Bell-Sakyi L."/>
            <person name="Cui X.M."/>
            <person name="Yuan T.T."/>
            <person name="Jiang B.G."/>
            <person name="Yang W.F."/>
            <person name="Lam T.T."/>
            <person name="Chang Q.C."/>
            <person name="Ding S.J."/>
            <person name="Wang X.J."/>
            <person name="Zhu J.G."/>
            <person name="Ruan X.D."/>
            <person name="Zhao L."/>
            <person name="Wei J.T."/>
            <person name="Ye R.Z."/>
            <person name="Que T.C."/>
            <person name="Du C.H."/>
            <person name="Zhou Y.H."/>
            <person name="Cheng J.X."/>
            <person name="Dai P.F."/>
            <person name="Guo W.B."/>
            <person name="Han X.H."/>
            <person name="Huang E.J."/>
            <person name="Li L.F."/>
            <person name="Wei W."/>
            <person name="Gao Y.C."/>
            <person name="Liu J.Z."/>
            <person name="Shao H.Z."/>
            <person name="Wang X."/>
            <person name="Wang C.C."/>
            <person name="Yang T.C."/>
            <person name="Huo Q.B."/>
            <person name="Li W."/>
            <person name="Chen H.Y."/>
            <person name="Chen S.E."/>
            <person name="Zhou L.G."/>
            <person name="Ni X.B."/>
            <person name="Tian J.H."/>
            <person name="Sheng Y."/>
            <person name="Liu T."/>
            <person name="Pan Y.S."/>
            <person name="Xia L.Y."/>
            <person name="Li J."/>
            <person name="Zhao F."/>
            <person name="Cao W.C."/>
        </authorList>
    </citation>
    <scope>NUCLEOTIDE SEQUENCE</scope>
    <source>
        <strain evidence="1">Rsan-2018</strain>
    </source>
</reference>
<evidence type="ECO:0000313" key="2">
    <source>
        <dbReference type="Proteomes" id="UP000821837"/>
    </source>
</evidence>
<dbReference type="VEuPathDB" id="VectorBase:RSAN_035899"/>
<sequence>MIQTAVGKLLRRSHGCTPRLALRPYNAMSTSVQTQALPPEQLERQHHMAIRRFMRLPHQPPVASTLAGAQIWPLRCIMWTASAGPPEAVPSFRVLGANHPHGWDRSAHSLLNLFPRLSPLDVHFEPDNLSKRRTPACELHQSAVAKLHDRTRRHLPVFAHGALSPSVLVQVVGWNPFAVACVTPIAGTTTQCSFPFHASSTTAELAGLHLAADYLVATTPQLSVAILCDSRPALQARLVPSHVEIAGEEEAAALTPPLRH</sequence>
<keyword evidence="2" id="KW-1185">Reference proteome</keyword>
<organism evidence="1 2">
    <name type="scientific">Rhipicephalus sanguineus</name>
    <name type="common">Brown dog tick</name>
    <name type="synonym">Ixodes sanguineus</name>
    <dbReference type="NCBI Taxonomy" id="34632"/>
    <lineage>
        <taxon>Eukaryota</taxon>
        <taxon>Metazoa</taxon>
        <taxon>Ecdysozoa</taxon>
        <taxon>Arthropoda</taxon>
        <taxon>Chelicerata</taxon>
        <taxon>Arachnida</taxon>
        <taxon>Acari</taxon>
        <taxon>Parasitiformes</taxon>
        <taxon>Ixodida</taxon>
        <taxon>Ixodoidea</taxon>
        <taxon>Ixodidae</taxon>
        <taxon>Rhipicephalinae</taxon>
        <taxon>Rhipicephalus</taxon>
        <taxon>Rhipicephalus</taxon>
    </lineage>
</organism>